<feature type="domain" description="Phosphomannose isomerase type I catalytic" evidence="5">
    <location>
        <begin position="26"/>
        <end position="99"/>
    </location>
</feature>
<comment type="cofactor">
    <cofactor evidence="3">
        <name>Zn(2+)</name>
        <dbReference type="ChEBI" id="CHEBI:29105"/>
    </cofactor>
    <text evidence="3">Binds 1 zinc ion per subunit.</text>
</comment>
<evidence type="ECO:0000259" key="5">
    <source>
        <dbReference type="Pfam" id="PF20511"/>
    </source>
</evidence>
<dbReference type="EC" id="5.3.1.8" evidence="6"/>
<accession>A0AAJ5NQV2</accession>
<dbReference type="GO" id="GO:0008270">
    <property type="term" value="F:zinc ion binding"/>
    <property type="evidence" value="ECO:0007669"/>
    <property type="project" value="InterPro"/>
</dbReference>
<dbReference type="SUPFAM" id="SSF51182">
    <property type="entry name" value="RmlC-like cupins"/>
    <property type="match status" value="1"/>
</dbReference>
<name>A0AAJ5NQV2_9BACT</name>
<gene>
    <name evidence="6" type="primary">gmuF</name>
    <name evidence="6" type="ORF">NCTC10125_00525</name>
</gene>
<dbReference type="GO" id="GO:0005975">
    <property type="term" value="P:carbohydrate metabolic process"/>
    <property type="evidence" value="ECO:0007669"/>
    <property type="project" value="InterPro"/>
</dbReference>
<evidence type="ECO:0000313" key="7">
    <source>
        <dbReference type="Proteomes" id="UP000289629"/>
    </source>
</evidence>
<dbReference type="InterPro" id="IPR014710">
    <property type="entry name" value="RmlC-like_jellyroll"/>
</dbReference>
<reference evidence="6 7" key="1">
    <citation type="submission" date="2019-01" db="EMBL/GenBank/DDBJ databases">
        <authorList>
            <consortium name="Pathogen Informatics"/>
        </authorList>
    </citation>
    <scope>NUCLEOTIDE SEQUENCE [LARGE SCALE GENOMIC DNA]</scope>
    <source>
        <strain evidence="6 7">NCTC10125</strain>
    </source>
</reference>
<evidence type="ECO:0000256" key="2">
    <source>
        <dbReference type="ARBA" id="ARBA00022833"/>
    </source>
</evidence>
<keyword evidence="2 3" id="KW-0862">Zinc</keyword>
<dbReference type="EMBL" id="LR214971">
    <property type="protein sequence ID" value="VEU62075.1"/>
    <property type="molecule type" value="Genomic_DNA"/>
</dbReference>
<dbReference type="Pfam" id="PF20511">
    <property type="entry name" value="PMI_typeI_cat"/>
    <property type="match status" value="1"/>
</dbReference>
<proteinExistence type="predicted"/>
<dbReference type="InterPro" id="IPR014628">
    <property type="entry name" value="Man6P_isomerase_Firm_short"/>
</dbReference>
<dbReference type="CDD" id="cd07010">
    <property type="entry name" value="cupin_PMI_type_I_N_bac"/>
    <property type="match status" value="1"/>
</dbReference>
<dbReference type="RefSeq" id="WP_044635515.1">
    <property type="nucleotide sequence ID" value="NZ_CP007229.1"/>
</dbReference>
<dbReference type="InterPro" id="IPR051804">
    <property type="entry name" value="Carb_Metab_Reg_Kinase/Isom"/>
</dbReference>
<protein>
    <submittedName>
        <fullName evidence="6">Probable mannose-6-phosphate isomerase gmuF</fullName>
        <ecNumber evidence="6">5.3.1.8</ecNumber>
    </submittedName>
</protein>
<feature type="binding site" evidence="3">
    <location>
        <position position="90"/>
    </location>
    <ligand>
        <name>Zn(2+)</name>
        <dbReference type="ChEBI" id="CHEBI:29105"/>
    </ligand>
</feature>
<dbReference type="PIRSF" id="PIRSF036894">
    <property type="entry name" value="PMI_Firm_short"/>
    <property type="match status" value="1"/>
</dbReference>
<evidence type="ECO:0000256" key="1">
    <source>
        <dbReference type="ARBA" id="ARBA00022723"/>
    </source>
</evidence>
<dbReference type="Gene3D" id="2.60.120.10">
    <property type="entry name" value="Jelly Rolls"/>
    <property type="match status" value="1"/>
</dbReference>
<dbReference type="PANTHER" id="PTHR42742">
    <property type="entry name" value="TRANSCRIPTIONAL REPRESSOR MPRA"/>
    <property type="match status" value="1"/>
</dbReference>
<keyword evidence="6" id="KW-0413">Isomerase</keyword>
<keyword evidence="1 3" id="KW-0479">Metal-binding</keyword>
<dbReference type="GO" id="GO:0004476">
    <property type="term" value="F:mannose-6-phosphate isomerase activity"/>
    <property type="evidence" value="ECO:0007669"/>
    <property type="project" value="UniProtKB-EC"/>
</dbReference>
<dbReference type="InterPro" id="IPR011051">
    <property type="entry name" value="RmlC_Cupin_sf"/>
</dbReference>
<evidence type="ECO:0000256" key="4">
    <source>
        <dbReference type="PIRSR" id="PIRSR036894-2"/>
    </source>
</evidence>
<dbReference type="Proteomes" id="UP000289629">
    <property type="component" value="Chromosome"/>
</dbReference>
<feature type="binding site" evidence="3">
    <location>
        <position position="106"/>
    </location>
    <ligand>
        <name>Zn(2+)</name>
        <dbReference type="ChEBI" id="CHEBI:29105"/>
    </ligand>
</feature>
<dbReference type="PANTHER" id="PTHR42742:SF3">
    <property type="entry name" value="FRUCTOKINASE"/>
    <property type="match status" value="1"/>
</dbReference>
<dbReference type="InterPro" id="IPR046457">
    <property type="entry name" value="PMI_typeI_cat"/>
</dbReference>
<feature type="binding site" evidence="3">
    <location>
        <position position="162"/>
    </location>
    <ligand>
        <name>Zn(2+)</name>
        <dbReference type="ChEBI" id="CHEBI:29105"/>
    </ligand>
</feature>
<evidence type="ECO:0000256" key="3">
    <source>
        <dbReference type="PIRSR" id="PIRSR036894-1"/>
    </source>
</evidence>
<dbReference type="AlphaFoldDB" id="A0AAJ5NQV2"/>
<dbReference type="KEGG" id="mds:MDIS_02785"/>
<organism evidence="6 7">
    <name type="scientific">Mesomycoplasma dispar</name>
    <dbReference type="NCBI Taxonomy" id="86660"/>
    <lineage>
        <taxon>Bacteria</taxon>
        <taxon>Bacillati</taxon>
        <taxon>Mycoplasmatota</taxon>
        <taxon>Mycoplasmoidales</taxon>
        <taxon>Metamycoplasmataceae</taxon>
        <taxon>Mesomycoplasma</taxon>
    </lineage>
</organism>
<evidence type="ECO:0000313" key="6">
    <source>
        <dbReference type="EMBL" id="VEU62075.1"/>
    </source>
</evidence>
<sequence>MKNKIFFLKPYQKETLWAGKNLQNHLKSDKKIGELWLISAQENAESIIDSIPLSEFYKKNPDFFSNYHAKVYPNLHKIIDAGQKLSLQVHPDNEIAAEFNSLGKDEAWFVLNSNQNPFLIGVKPLNFTNEISKINLKNIENYSNFYKLEKNDFVYINAGIVHSIPENSLVYEIQQNSDLTFRIYDFDRLDHTGKKRELHLDLAKRAIKTGIIPKIVKKTDEKQQVLVQNSFFNLKRVKISKTFSLNPDPIVFWFEIIIIEGQGTISGIEFQVFDTILVSGKIIEPIIFKAENATILINKVK</sequence>
<feature type="active site" evidence="4">
    <location>
        <position position="182"/>
    </location>
</feature>